<feature type="transmembrane region" description="Helical" evidence="9">
    <location>
        <begin position="97"/>
        <end position="118"/>
    </location>
</feature>
<dbReference type="STRING" id="1514105.AOC36_06420"/>
<feature type="transmembrane region" description="Helical" evidence="9">
    <location>
        <begin position="52"/>
        <end position="77"/>
    </location>
</feature>
<evidence type="ECO:0000256" key="6">
    <source>
        <dbReference type="ARBA" id="ARBA00022989"/>
    </source>
</evidence>
<keyword evidence="7 9" id="KW-0472">Membrane</keyword>
<proteinExistence type="inferred from homology"/>
<dbReference type="Gene3D" id="1.10.3860.10">
    <property type="entry name" value="Sodium:dicarboxylate symporter"/>
    <property type="match status" value="1"/>
</dbReference>
<gene>
    <name evidence="10" type="ORF">AOC36_06420</name>
</gene>
<dbReference type="EMBL" id="CP013213">
    <property type="protein sequence ID" value="AMC93632.1"/>
    <property type="molecule type" value="Genomic_DNA"/>
</dbReference>
<evidence type="ECO:0000256" key="1">
    <source>
        <dbReference type="ARBA" id="ARBA00004141"/>
    </source>
</evidence>
<dbReference type="InterPro" id="IPR036458">
    <property type="entry name" value="Na:dicarbo_symporter_sf"/>
</dbReference>
<dbReference type="AlphaFoldDB" id="A0A109UH37"/>
<dbReference type="KEGG" id="erl:AOC36_06420"/>
<dbReference type="RefSeq" id="WP_067632590.1">
    <property type="nucleotide sequence ID" value="NZ_CP013213.1"/>
</dbReference>
<keyword evidence="4" id="KW-0813">Transport</keyword>
<organism evidence="10 11">
    <name type="scientific">Erysipelothrix larvae</name>
    <dbReference type="NCBI Taxonomy" id="1514105"/>
    <lineage>
        <taxon>Bacteria</taxon>
        <taxon>Bacillati</taxon>
        <taxon>Bacillota</taxon>
        <taxon>Erysipelotrichia</taxon>
        <taxon>Erysipelotrichales</taxon>
        <taxon>Erysipelotrichaceae</taxon>
        <taxon>Erysipelothrix</taxon>
    </lineage>
</organism>
<accession>A0A109UH37</accession>
<protein>
    <recommendedName>
        <fullName evidence="3">L-cystine uptake protein TcyP</fullName>
    </recommendedName>
    <alternativeName>
        <fullName evidence="8">Transporter of cystine TcyP</fullName>
    </alternativeName>
</protein>
<evidence type="ECO:0000256" key="2">
    <source>
        <dbReference type="ARBA" id="ARBA00006148"/>
    </source>
</evidence>
<evidence type="ECO:0000256" key="5">
    <source>
        <dbReference type="ARBA" id="ARBA00022692"/>
    </source>
</evidence>
<feature type="transmembrane region" description="Helical" evidence="9">
    <location>
        <begin position="199"/>
        <end position="222"/>
    </location>
</feature>
<feature type="transmembrane region" description="Helical" evidence="9">
    <location>
        <begin position="234"/>
        <end position="260"/>
    </location>
</feature>
<dbReference type="Proteomes" id="UP000063781">
    <property type="component" value="Chromosome"/>
</dbReference>
<dbReference type="OrthoDB" id="7778689at2"/>
<dbReference type="SUPFAM" id="SSF118215">
    <property type="entry name" value="Proton glutamate symport protein"/>
    <property type="match status" value="1"/>
</dbReference>
<dbReference type="GO" id="GO:0015293">
    <property type="term" value="F:symporter activity"/>
    <property type="evidence" value="ECO:0007669"/>
    <property type="project" value="InterPro"/>
</dbReference>
<comment type="similarity">
    <text evidence="2">Belongs to the dicarboxylate/amino acid:cation symporter (DAACS) (TC 2.A.23) family.</text>
</comment>
<evidence type="ECO:0000256" key="7">
    <source>
        <dbReference type="ARBA" id="ARBA00023136"/>
    </source>
</evidence>
<evidence type="ECO:0000256" key="8">
    <source>
        <dbReference type="ARBA" id="ARBA00031293"/>
    </source>
</evidence>
<comment type="subcellular location">
    <subcellularLocation>
        <location evidence="1">Membrane</location>
        <topology evidence="1">Multi-pass membrane protein</topology>
    </subcellularLocation>
</comment>
<dbReference type="GO" id="GO:0015184">
    <property type="term" value="F:L-cystine transmembrane transporter activity"/>
    <property type="evidence" value="ECO:0007669"/>
    <property type="project" value="TreeGrafter"/>
</dbReference>
<dbReference type="Pfam" id="PF00375">
    <property type="entry name" value="SDF"/>
    <property type="match status" value="1"/>
</dbReference>
<reference evidence="10 11" key="1">
    <citation type="submission" date="2015-10" db="EMBL/GenBank/DDBJ databases">
        <title>Erysipelothrix larvae sp. LV19 isolated from the larval gut of the rhinoceros beetle, Trypoxylus dichotomus.</title>
        <authorList>
            <person name="Lim S."/>
            <person name="Kim B.-C."/>
        </authorList>
    </citation>
    <scope>NUCLEOTIDE SEQUENCE [LARGE SCALE GENOMIC DNA]</scope>
    <source>
        <strain evidence="10 11">LV19</strain>
    </source>
</reference>
<keyword evidence="5 9" id="KW-0812">Transmembrane</keyword>
<dbReference type="PANTHER" id="PTHR42865">
    <property type="entry name" value="PROTON/GLUTAMATE-ASPARTATE SYMPORTER"/>
    <property type="match status" value="1"/>
</dbReference>
<dbReference type="PRINTS" id="PR00173">
    <property type="entry name" value="EDTRNSPORT"/>
</dbReference>
<dbReference type="PANTHER" id="PTHR42865:SF5">
    <property type="entry name" value="L-CYSTINE TRANSPORTER TCYP"/>
    <property type="match status" value="1"/>
</dbReference>
<keyword evidence="11" id="KW-1185">Reference proteome</keyword>
<evidence type="ECO:0000256" key="9">
    <source>
        <dbReference type="SAM" id="Phobius"/>
    </source>
</evidence>
<evidence type="ECO:0000313" key="10">
    <source>
        <dbReference type="EMBL" id="AMC93632.1"/>
    </source>
</evidence>
<sequence length="421" mass="45215">MNLSWIALAVALAIFWILYQFEKKHVNFGLRTIFAMLFGLILGFAFQGHTEYVSIFGTIFTRLISAIVVPLLLFSIIHSISKLNNLERLKSLGLRSLFWLLLNTFLASTLTLIIAGSLKVGSGFNLTLPTDATAKEVPTIIETLVSFFPSNIVEHAASNQVIPIIIFAIMVGIALVHINTKNETQGKILIDFAEAMNALIGQIVKSIIKLTPYAVVAFIANVVTRDSAKDLTTFVSIILIAYGISMIQTYLVHGTLVLLFGKMNPIKFFKGIFEAQVVAFTSQSSIGTVPVTVERLIHKLDVKEDVASFVSGLGANTGMPGCTGMWPMLLAIFSINALNIPFTPIQYVLLIVYSIIVSFGTAGVPGTATISATAVLTAAGLPIEIIVVLAPISALVDMARTATNVTGAATAAVIVDAQMSH</sequence>
<keyword evidence="6 9" id="KW-1133">Transmembrane helix</keyword>
<name>A0A109UH37_9FIRM</name>
<feature type="transmembrane region" description="Helical" evidence="9">
    <location>
        <begin position="368"/>
        <end position="390"/>
    </location>
</feature>
<evidence type="ECO:0000256" key="4">
    <source>
        <dbReference type="ARBA" id="ARBA00022448"/>
    </source>
</evidence>
<feature type="transmembrane region" description="Helical" evidence="9">
    <location>
        <begin position="160"/>
        <end position="178"/>
    </location>
</feature>
<dbReference type="GO" id="GO:0005886">
    <property type="term" value="C:plasma membrane"/>
    <property type="evidence" value="ECO:0007669"/>
    <property type="project" value="TreeGrafter"/>
</dbReference>
<evidence type="ECO:0000256" key="3">
    <source>
        <dbReference type="ARBA" id="ARBA00022031"/>
    </source>
</evidence>
<evidence type="ECO:0000313" key="11">
    <source>
        <dbReference type="Proteomes" id="UP000063781"/>
    </source>
</evidence>
<feature type="transmembrane region" description="Helical" evidence="9">
    <location>
        <begin position="6"/>
        <end position="21"/>
    </location>
</feature>
<dbReference type="InterPro" id="IPR001991">
    <property type="entry name" value="Na-dicarboxylate_symporter"/>
</dbReference>
<feature type="transmembrane region" description="Helical" evidence="9">
    <location>
        <begin position="28"/>
        <end position="46"/>
    </location>
</feature>